<organism evidence="1 2">
    <name type="scientific">Romanomermis culicivorax</name>
    <name type="common">Nematode worm</name>
    <dbReference type="NCBI Taxonomy" id="13658"/>
    <lineage>
        <taxon>Eukaryota</taxon>
        <taxon>Metazoa</taxon>
        <taxon>Ecdysozoa</taxon>
        <taxon>Nematoda</taxon>
        <taxon>Enoplea</taxon>
        <taxon>Dorylaimia</taxon>
        <taxon>Mermithida</taxon>
        <taxon>Mermithoidea</taxon>
        <taxon>Mermithidae</taxon>
        <taxon>Romanomermis</taxon>
    </lineage>
</organism>
<dbReference type="WBParaSite" id="nRc.2.0.1.t26111-RA">
    <property type="protein sequence ID" value="nRc.2.0.1.t26111-RA"/>
    <property type="gene ID" value="nRc.2.0.1.g26111"/>
</dbReference>
<name>A0A915JJ57_ROMCU</name>
<evidence type="ECO:0000313" key="2">
    <source>
        <dbReference type="WBParaSite" id="nRc.2.0.1.t26111-RA"/>
    </source>
</evidence>
<dbReference type="AlphaFoldDB" id="A0A915JJ57"/>
<dbReference type="Proteomes" id="UP000887565">
    <property type="component" value="Unplaced"/>
</dbReference>
<reference evidence="2" key="1">
    <citation type="submission" date="2022-11" db="UniProtKB">
        <authorList>
            <consortium name="WormBaseParasite"/>
        </authorList>
    </citation>
    <scope>IDENTIFICATION</scope>
</reference>
<keyword evidence="1" id="KW-1185">Reference proteome</keyword>
<accession>A0A915JJ57</accession>
<evidence type="ECO:0000313" key="1">
    <source>
        <dbReference type="Proteomes" id="UP000887565"/>
    </source>
</evidence>
<protein>
    <submittedName>
        <fullName evidence="2">Uncharacterized protein</fullName>
    </submittedName>
</protein>
<proteinExistence type="predicted"/>
<sequence>MPSYTWQPSKQIRNEERKMTLKSACSVYDIVIMLIFIEENLFVNIDRSCPVSRVRLGISEREFKASKLEKLCLSAFRSTFPFGCRRIL</sequence>